<sequence>MTIQKLAFIRNQFIDWQEFTTKHSWAATEDDLNLPEKCVSIYYSVDLEKQVIIERLCMVSYSSKYQPDFKKISVAWVDEYFSVEPADLMQLDRPQDTIIQPGGEIFCLLNDQGQVVGTVAMIIEHDGAVELAKMGVDKDFCGKGYAHPLMKEAITWAQKKSYKSVNLYTATKLIVAVSLYEKYGFKVIPFRPHSHFARVDLAMRLAF</sequence>
<evidence type="ECO:0000313" key="3">
    <source>
        <dbReference type="EMBL" id="GAA5796309.1"/>
    </source>
</evidence>
<dbReference type="InterPro" id="IPR000182">
    <property type="entry name" value="GNAT_dom"/>
</dbReference>
<dbReference type="PANTHER" id="PTHR13947:SF37">
    <property type="entry name" value="LD18367P"/>
    <property type="match status" value="1"/>
</dbReference>
<dbReference type="InterPro" id="IPR050769">
    <property type="entry name" value="NAT_camello-type"/>
</dbReference>
<evidence type="ECO:0000259" key="2">
    <source>
        <dbReference type="PROSITE" id="PS51186"/>
    </source>
</evidence>
<accession>A0ABP9XNI7</accession>
<gene>
    <name evidence="3" type="ORF">HPULCUR_001679</name>
</gene>
<dbReference type="SUPFAM" id="SSF55729">
    <property type="entry name" value="Acyl-CoA N-acyltransferases (Nat)"/>
    <property type="match status" value="1"/>
</dbReference>
<organism evidence="3 4">
    <name type="scientific">Helicostylum pulchrum</name>
    <dbReference type="NCBI Taxonomy" id="562976"/>
    <lineage>
        <taxon>Eukaryota</taxon>
        <taxon>Fungi</taxon>
        <taxon>Fungi incertae sedis</taxon>
        <taxon>Mucoromycota</taxon>
        <taxon>Mucoromycotina</taxon>
        <taxon>Mucoromycetes</taxon>
        <taxon>Mucorales</taxon>
        <taxon>Mucorineae</taxon>
        <taxon>Mucoraceae</taxon>
        <taxon>Helicostylum</taxon>
    </lineage>
</organism>
<keyword evidence="4" id="KW-1185">Reference proteome</keyword>
<dbReference type="InterPro" id="IPR016181">
    <property type="entry name" value="Acyl_CoA_acyltransferase"/>
</dbReference>
<dbReference type="CDD" id="cd04301">
    <property type="entry name" value="NAT_SF"/>
    <property type="match status" value="1"/>
</dbReference>
<evidence type="ECO:0000256" key="1">
    <source>
        <dbReference type="ARBA" id="ARBA00022679"/>
    </source>
</evidence>
<dbReference type="Proteomes" id="UP001476247">
    <property type="component" value="Unassembled WGS sequence"/>
</dbReference>
<proteinExistence type="predicted"/>
<dbReference type="Gene3D" id="3.40.630.30">
    <property type="match status" value="1"/>
</dbReference>
<feature type="domain" description="N-acetyltransferase" evidence="2">
    <location>
        <begin position="67"/>
        <end position="207"/>
    </location>
</feature>
<keyword evidence="1" id="KW-0808">Transferase</keyword>
<protein>
    <recommendedName>
        <fullName evidence="2">N-acetyltransferase domain-containing protein</fullName>
    </recommendedName>
</protein>
<dbReference type="PROSITE" id="PS51186">
    <property type="entry name" value="GNAT"/>
    <property type="match status" value="1"/>
</dbReference>
<dbReference type="Pfam" id="PF00583">
    <property type="entry name" value="Acetyltransf_1"/>
    <property type="match status" value="1"/>
</dbReference>
<reference evidence="3 4" key="1">
    <citation type="submission" date="2024-04" db="EMBL/GenBank/DDBJ databases">
        <title>genome sequences of Mucor flavus KT1a and Helicostylum pulchrum KT1b strains isolation_sourced from the surface of a dry-aged beef.</title>
        <authorList>
            <person name="Toyotome T."/>
            <person name="Hosono M."/>
            <person name="Torimaru M."/>
            <person name="Fukuda K."/>
            <person name="Mikami N."/>
        </authorList>
    </citation>
    <scope>NUCLEOTIDE SEQUENCE [LARGE SCALE GENOMIC DNA]</scope>
    <source>
        <strain evidence="3 4">KT1b</strain>
    </source>
</reference>
<comment type="caution">
    <text evidence="3">The sequence shown here is derived from an EMBL/GenBank/DDBJ whole genome shotgun (WGS) entry which is preliminary data.</text>
</comment>
<name>A0ABP9XNI7_9FUNG</name>
<dbReference type="EMBL" id="BAABUJ010000006">
    <property type="protein sequence ID" value="GAA5796309.1"/>
    <property type="molecule type" value="Genomic_DNA"/>
</dbReference>
<dbReference type="PANTHER" id="PTHR13947">
    <property type="entry name" value="GNAT FAMILY N-ACETYLTRANSFERASE"/>
    <property type="match status" value="1"/>
</dbReference>
<evidence type="ECO:0000313" key="4">
    <source>
        <dbReference type="Proteomes" id="UP001476247"/>
    </source>
</evidence>